<comment type="caution">
    <text evidence="1">The sequence shown here is derived from an EMBL/GenBank/DDBJ whole genome shotgun (WGS) entry which is preliminary data.</text>
</comment>
<evidence type="ECO:0000313" key="1">
    <source>
        <dbReference type="EMBL" id="KAF0890990.1"/>
    </source>
</evidence>
<sequence>MGRQQGRWVVAAARELEGEVLGDGDEERRSWRPAVLLELWIWRSWIWQQLCWVAGGCGGGGPR</sequence>
<name>A0A6G1BSN3_9ORYZ</name>
<gene>
    <name evidence="2" type="ORF">E2562_004698</name>
    <name evidence="1" type="ORF">E2562_005099</name>
</gene>
<dbReference type="EMBL" id="SPHZ02000011">
    <property type="protein sequence ID" value="KAF0890990.1"/>
    <property type="molecule type" value="Genomic_DNA"/>
</dbReference>
<reference evidence="1 3" key="1">
    <citation type="submission" date="2019-11" db="EMBL/GenBank/DDBJ databases">
        <title>Whole genome sequence of Oryza granulata.</title>
        <authorList>
            <person name="Li W."/>
        </authorList>
    </citation>
    <scope>NUCLEOTIDE SEQUENCE [LARGE SCALE GENOMIC DNA]</scope>
    <source>
        <strain evidence="3">cv. Menghai</strain>
        <tissue evidence="1">Leaf</tissue>
    </source>
</reference>
<dbReference type="AlphaFoldDB" id="A0A6G1BSN3"/>
<dbReference type="Proteomes" id="UP000479710">
    <property type="component" value="Unassembled WGS sequence"/>
</dbReference>
<dbReference type="EMBL" id="SPHZ02000006">
    <property type="protein sequence ID" value="KAF0910707.1"/>
    <property type="molecule type" value="Genomic_DNA"/>
</dbReference>
<keyword evidence="3" id="KW-1185">Reference proteome</keyword>
<evidence type="ECO:0000313" key="2">
    <source>
        <dbReference type="EMBL" id="KAF0910707.1"/>
    </source>
</evidence>
<organism evidence="1 3">
    <name type="scientific">Oryza meyeriana var. granulata</name>
    <dbReference type="NCBI Taxonomy" id="110450"/>
    <lineage>
        <taxon>Eukaryota</taxon>
        <taxon>Viridiplantae</taxon>
        <taxon>Streptophyta</taxon>
        <taxon>Embryophyta</taxon>
        <taxon>Tracheophyta</taxon>
        <taxon>Spermatophyta</taxon>
        <taxon>Magnoliopsida</taxon>
        <taxon>Liliopsida</taxon>
        <taxon>Poales</taxon>
        <taxon>Poaceae</taxon>
        <taxon>BOP clade</taxon>
        <taxon>Oryzoideae</taxon>
        <taxon>Oryzeae</taxon>
        <taxon>Oryzinae</taxon>
        <taxon>Oryza</taxon>
        <taxon>Oryza meyeriana</taxon>
    </lineage>
</organism>
<proteinExistence type="predicted"/>
<accession>A0A6G1BSN3</accession>
<evidence type="ECO:0000313" key="3">
    <source>
        <dbReference type="Proteomes" id="UP000479710"/>
    </source>
</evidence>
<protein>
    <submittedName>
        <fullName evidence="1">Uncharacterized protein</fullName>
    </submittedName>
</protein>